<dbReference type="SMART" id="SM00034">
    <property type="entry name" value="CLECT"/>
    <property type="match status" value="1"/>
</dbReference>
<dbReference type="InterPro" id="IPR050111">
    <property type="entry name" value="C-type_lectin/snaclec_domain"/>
</dbReference>
<sequence length="253" mass="27555">MIAVIVIFLCLHLSTSNACVNDNECGVFQTCVGGMCVANNQGCNPPCVPPQVCIAPTCVAPPPVSTTTAPGAATTTTLLHANRTTTFQREISPTIPDGSYCCSCSNEPLEGPRTCPPNWTPFNNNCYIASLPGRFLFNQASDWCTQTGSRVVWFDQSVVTNFGNELNFINSFGISRGVSRYWIGVNKQFGQWVWTNGSPVIFSNWRPSQPDGCCGSNVTCVFVNYANFFGQWDDAPCGQLFTDPQGFICKRPL</sequence>
<feature type="chain" id="PRO_5002096380" evidence="1">
    <location>
        <begin position="19"/>
        <end position="253"/>
    </location>
</feature>
<protein>
    <submittedName>
        <fullName evidence="3">Collectin-12</fullName>
    </submittedName>
</protein>
<evidence type="ECO:0000259" key="2">
    <source>
        <dbReference type="PROSITE" id="PS50041"/>
    </source>
</evidence>
<dbReference type="InterPro" id="IPR001304">
    <property type="entry name" value="C-type_lectin-like"/>
</dbReference>
<comment type="caution">
    <text evidence="3">The sequence shown here is derived from an EMBL/GenBank/DDBJ whole genome shotgun (WGS) entry which is preliminary data.</text>
</comment>
<name>A0A0B2VX95_TOXCA</name>
<dbReference type="EMBL" id="JPKZ01000649">
    <property type="protein sequence ID" value="KHN86059.1"/>
    <property type="molecule type" value="Genomic_DNA"/>
</dbReference>
<feature type="non-terminal residue" evidence="3">
    <location>
        <position position="253"/>
    </location>
</feature>
<keyword evidence="4" id="KW-1185">Reference proteome</keyword>
<dbReference type="PANTHER" id="PTHR22803">
    <property type="entry name" value="MANNOSE, PHOSPHOLIPASE, LECTIN RECEPTOR RELATED"/>
    <property type="match status" value="1"/>
</dbReference>
<dbReference type="InterPro" id="IPR016187">
    <property type="entry name" value="CTDL_fold"/>
</dbReference>
<dbReference type="InterPro" id="IPR016186">
    <property type="entry name" value="C-type_lectin-like/link_sf"/>
</dbReference>
<evidence type="ECO:0000313" key="3">
    <source>
        <dbReference type="EMBL" id="KHN86059.1"/>
    </source>
</evidence>
<dbReference type="Proteomes" id="UP000031036">
    <property type="component" value="Unassembled WGS sequence"/>
</dbReference>
<dbReference type="Pfam" id="PF00059">
    <property type="entry name" value="Lectin_C"/>
    <property type="match status" value="1"/>
</dbReference>
<gene>
    <name evidence="3" type="primary">Colec12</name>
    <name evidence="3" type="ORF">Tcan_00022</name>
</gene>
<keyword evidence="1" id="KW-0732">Signal</keyword>
<feature type="signal peptide" evidence="1">
    <location>
        <begin position="1"/>
        <end position="18"/>
    </location>
</feature>
<dbReference type="OMA" id="EASYINW"/>
<dbReference type="SUPFAM" id="SSF56436">
    <property type="entry name" value="C-type lectin-like"/>
    <property type="match status" value="1"/>
</dbReference>
<accession>A0A0B2VX95</accession>
<feature type="domain" description="C-type lectin" evidence="2">
    <location>
        <begin position="122"/>
        <end position="239"/>
    </location>
</feature>
<dbReference type="Gene3D" id="3.10.100.10">
    <property type="entry name" value="Mannose-Binding Protein A, subunit A"/>
    <property type="match status" value="1"/>
</dbReference>
<evidence type="ECO:0000256" key="1">
    <source>
        <dbReference type="SAM" id="SignalP"/>
    </source>
</evidence>
<dbReference type="STRING" id="6265.A0A0B2VX95"/>
<dbReference type="AlphaFoldDB" id="A0A0B2VX95"/>
<dbReference type="PROSITE" id="PS50041">
    <property type="entry name" value="C_TYPE_LECTIN_2"/>
    <property type="match status" value="1"/>
</dbReference>
<organism evidence="3 4">
    <name type="scientific">Toxocara canis</name>
    <name type="common">Canine roundworm</name>
    <dbReference type="NCBI Taxonomy" id="6265"/>
    <lineage>
        <taxon>Eukaryota</taxon>
        <taxon>Metazoa</taxon>
        <taxon>Ecdysozoa</taxon>
        <taxon>Nematoda</taxon>
        <taxon>Chromadorea</taxon>
        <taxon>Rhabditida</taxon>
        <taxon>Spirurina</taxon>
        <taxon>Ascaridomorpha</taxon>
        <taxon>Ascaridoidea</taxon>
        <taxon>Toxocaridae</taxon>
        <taxon>Toxocara</taxon>
    </lineage>
</organism>
<dbReference type="OrthoDB" id="418245at2759"/>
<dbReference type="CDD" id="cd00037">
    <property type="entry name" value="CLECT"/>
    <property type="match status" value="1"/>
</dbReference>
<reference evidence="3 4" key="1">
    <citation type="submission" date="2014-11" db="EMBL/GenBank/DDBJ databases">
        <title>Genetic blueprint of the zoonotic pathogen Toxocara canis.</title>
        <authorList>
            <person name="Zhu X.-Q."/>
            <person name="Korhonen P.K."/>
            <person name="Cai H."/>
            <person name="Young N.D."/>
            <person name="Nejsum P."/>
            <person name="von Samson-Himmelstjerna G."/>
            <person name="Boag P.R."/>
            <person name="Tan P."/>
            <person name="Li Q."/>
            <person name="Min J."/>
            <person name="Yang Y."/>
            <person name="Wang X."/>
            <person name="Fang X."/>
            <person name="Hall R.S."/>
            <person name="Hofmann A."/>
            <person name="Sternberg P.W."/>
            <person name="Jex A.R."/>
            <person name="Gasser R.B."/>
        </authorList>
    </citation>
    <scope>NUCLEOTIDE SEQUENCE [LARGE SCALE GENOMIC DNA]</scope>
    <source>
        <strain evidence="3">PN_DK_2014</strain>
    </source>
</reference>
<proteinExistence type="predicted"/>
<evidence type="ECO:0000313" key="4">
    <source>
        <dbReference type="Proteomes" id="UP000031036"/>
    </source>
</evidence>